<evidence type="ECO:0000313" key="1">
    <source>
        <dbReference type="EMBL" id="KAF6212458.1"/>
    </source>
</evidence>
<proteinExistence type="predicted"/>
<keyword evidence="2" id="KW-1185">Reference proteome</keyword>
<accession>A0A8S9XW19</accession>
<reference evidence="1" key="1">
    <citation type="journal article" date="2021" name="Mol. Ecol. Resour.">
        <title>Apolygus lucorum genome provides insights into omnivorousness and mesophyll feeding.</title>
        <authorList>
            <person name="Liu Y."/>
            <person name="Liu H."/>
            <person name="Wang H."/>
            <person name="Huang T."/>
            <person name="Liu B."/>
            <person name="Yang B."/>
            <person name="Yin L."/>
            <person name="Li B."/>
            <person name="Zhang Y."/>
            <person name="Zhang S."/>
            <person name="Jiang F."/>
            <person name="Zhang X."/>
            <person name="Ren Y."/>
            <person name="Wang B."/>
            <person name="Wang S."/>
            <person name="Lu Y."/>
            <person name="Wu K."/>
            <person name="Fan W."/>
            <person name="Wang G."/>
        </authorList>
    </citation>
    <scope>NUCLEOTIDE SEQUENCE</scope>
    <source>
        <strain evidence="1">12Hb</strain>
    </source>
</reference>
<dbReference type="AlphaFoldDB" id="A0A8S9XW19"/>
<comment type="caution">
    <text evidence="1">The sequence shown here is derived from an EMBL/GenBank/DDBJ whole genome shotgun (WGS) entry which is preliminary data.</text>
</comment>
<gene>
    <name evidence="1" type="ORF">GE061_012981</name>
</gene>
<protein>
    <submittedName>
        <fullName evidence="1">Uncharacterized protein</fullName>
    </submittedName>
</protein>
<dbReference type="EMBL" id="WIXP02000004">
    <property type="protein sequence ID" value="KAF6212458.1"/>
    <property type="molecule type" value="Genomic_DNA"/>
</dbReference>
<dbReference type="OrthoDB" id="10013535at2759"/>
<dbReference type="InterPro" id="IPR022179">
    <property type="entry name" value="CFAP276"/>
</dbReference>
<organism evidence="1 2">
    <name type="scientific">Apolygus lucorum</name>
    <name type="common">Small green plant bug</name>
    <name type="synonym">Lygocoris lucorum</name>
    <dbReference type="NCBI Taxonomy" id="248454"/>
    <lineage>
        <taxon>Eukaryota</taxon>
        <taxon>Metazoa</taxon>
        <taxon>Ecdysozoa</taxon>
        <taxon>Arthropoda</taxon>
        <taxon>Hexapoda</taxon>
        <taxon>Insecta</taxon>
        <taxon>Pterygota</taxon>
        <taxon>Neoptera</taxon>
        <taxon>Paraneoptera</taxon>
        <taxon>Hemiptera</taxon>
        <taxon>Heteroptera</taxon>
        <taxon>Panheteroptera</taxon>
        <taxon>Cimicomorpha</taxon>
        <taxon>Miridae</taxon>
        <taxon>Mirini</taxon>
        <taxon>Apolygus</taxon>
    </lineage>
</organism>
<evidence type="ECO:0000313" key="2">
    <source>
        <dbReference type="Proteomes" id="UP000466442"/>
    </source>
</evidence>
<dbReference type="Pfam" id="PF12494">
    <property type="entry name" value="DUF3695"/>
    <property type="match status" value="1"/>
</dbReference>
<sequence length="198" mass="22707">MIDHPDRLRFCLSRIKGVGAAANHFPLSCAKFSVANESEKGSRRYEYDWARHVPTYERLYHHHTLSSIRQYHLLRQSCAPKDSLDIMLTSVYDHTKESFYPKSWPYVQPETVGLPTFRLLRNVRYFPAKRAARDLKKEDAKYIESCSGAPGTKWHGIKQGGVKERKDVNSVKLGIIGSHGSQSNRGYSRKVDGTFFSQ</sequence>
<name>A0A8S9XW19_APOLU</name>
<dbReference type="Proteomes" id="UP000466442">
    <property type="component" value="Unassembled WGS sequence"/>
</dbReference>